<dbReference type="Proteomes" id="UP000007954">
    <property type="component" value="Chromosome"/>
</dbReference>
<dbReference type="OrthoDB" id="6433at2157"/>
<dbReference type="InterPro" id="IPR036388">
    <property type="entry name" value="WH-like_DNA-bd_sf"/>
</dbReference>
<dbReference type="Pfam" id="PF00753">
    <property type="entry name" value="Lactamase_B"/>
    <property type="match status" value="1"/>
</dbReference>
<dbReference type="SUPFAM" id="SSF56281">
    <property type="entry name" value="Metallo-hydrolase/oxidoreductase"/>
    <property type="match status" value="1"/>
</dbReference>
<dbReference type="EMBL" id="FR746099">
    <property type="protein sequence ID" value="CCC39174.1"/>
    <property type="molecule type" value="Genomic_DNA"/>
</dbReference>
<name>G0LGF4_HALWC</name>
<dbReference type="Gene3D" id="3.60.15.10">
    <property type="entry name" value="Ribonuclease Z/Hydroxyacylglutathione hydrolase-like"/>
    <property type="match status" value="1"/>
</dbReference>
<organism evidence="2 3">
    <name type="scientific">Haloquadratum walsbyi (strain DSM 16854 / JCM 12705 / C23)</name>
    <dbReference type="NCBI Taxonomy" id="768065"/>
    <lineage>
        <taxon>Archaea</taxon>
        <taxon>Methanobacteriati</taxon>
        <taxon>Methanobacteriota</taxon>
        <taxon>Stenosarchaea group</taxon>
        <taxon>Halobacteria</taxon>
        <taxon>Halobacteriales</taxon>
        <taxon>Haloferacaceae</taxon>
        <taxon>Haloquadratum</taxon>
    </lineage>
</organism>
<evidence type="ECO:0000259" key="1">
    <source>
        <dbReference type="SMART" id="SM00849"/>
    </source>
</evidence>
<dbReference type="InterPro" id="IPR001279">
    <property type="entry name" value="Metallo-B-lactamas"/>
</dbReference>
<sequence>MTRVRRIPVGVDSQVPTGKTNAYVIITSNEEHQGDTGSRPEAILADPPAQAPEIDMVVDKLTVSHILVTHTHPDHVGGVSVYADATDATVWCRHGRVQRFYETTGVNPDQTFREGTILPVDESVQILDLPGHAPDHIGIETKIGILCGDIARANGSVAITSPDGAMRAYFVALRRLHARQPACLYPGHGEVISNPRETCMRLLMHRQEREKNILTAITGNATSVETILDQAYDKNITSVRDLARATVVAHLEKLDADGRIAFNRETKMVREI</sequence>
<dbReference type="HOGENOM" id="CLU_048478_2_1_2"/>
<dbReference type="PANTHER" id="PTHR23131">
    <property type="entry name" value="ENDORIBONUCLEASE LACTB2"/>
    <property type="match status" value="1"/>
</dbReference>
<dbReference type="InterPro" id="IPR041516">
    <property type="entry name" value="LACTB2_WH"/>
</dbReference>
<dbReference type="Pfam" id="PF17778">
    <property type="entry name" value="WHD_BLACT"/>
    <property type="match status" value="1"/>
</dbReference>
<dbReference type="KEGG" id="hwc:Hqrw_1208"/>
<gene>
    <name evidence="2" type="ordered locus">Hqrw_1208</name>
</gene>
<dbReference type="SMART" id="SM00849">
    <property type="entry name" value="Lactamase_B"/>
    <property type="match status" value="1"/>
</dbReference>
<evidence type="ECO:0000313" key="3">
    <source>
        <dbReference type="Proteomes" id="UP000007954"/>
    </source>
</evidence>
<accession>G0LGF4</accession>
<dbReference type="AlphaFoldDB" id="G0LGF4"/>
<proteinExistence type="predicted"/>
<evidence type="ECO:0000313" key="2">
    <source>
        <dbReference type="EMBL" id="CCC39174.1"/>
    </source>
</evidence>
<dbReference type="Gene3D" id="1.10.10.10">
    <property type="entry name" value="Winged helix-like DNA-binding domain superfamily/Winged helix DNA-binding domain"/>
    <property type="match status" value="1"/>
</dbReference>
<reference evidence="2 3" key="1">
    <citation type="journal article" date="2011" name="PLoS ONE">
        <title>Haloquadratum walsbyi: limited diversity in a global pond.</title>
        <authorList>
            <person name="Dyall-Smith M."/>
            <person name="Pfeiffer F."/>
            <person name="Klee K."/>
            <person name="Palm P."/>
            <person name="Gross K."/>
            <person name="Schuster S.C."/>
            <person name="Rampp M."/>
            <person name="Oesterhelt D."/>
        </authorList>
    </citation>
    <scope>NUCLEOTIDE SEQUENCE [LARGE SCALE GENOMIC DNA]</scope>
    <source>
        <strain evidence="3">DSM 16854 / JCM 12705 / C23</strain>
    </source>
</reference>
<dbReference type="InterPro" id="IPR036866">
    <property type="entry name" value="RibonucZ/Hydroxyglut_hydro"/>
</dbReference>
<dbReference type="GeneID" id="12445837"/>
<feature type="domain" description="Metallo-beta-lactamase" evidence="1">
    <location>
        <begin position="19"/>
        <end position="188"/>
    </location>
</feature>
<dbReference type="InterPro" id="IPR050662">
    <property type="entry name" value="Sec-metab_biosynth-thioest"/>
</dbReference>
<dbReference type="PANTHER" id="PTHR23131:SF0">
    <property type="entry name" value="ENDORIBONUCLEASE LACTB2"/>
    <property type="match status" value="1"/>
</dbReference>
<protein>
    <submittedName>
        <fullName evidence="2">Beta-lactamase domain protein</fullName>
    </submittedName>
</protein>
<dbReference type="RefSeq" id="WP_014555093.1">
    <property type="nucleotide sequence ID" value="NC_017459.1"/>
</dbReference>